<dbReference type="Gene3D" id="2.60.40.1190">
    <property type="match status" value="1"/>
</dbReference>
<evidence type="ECO:0000313" key="10">
    <source>
        <dbReference type="EMBL" id="KFM19712.1"/>
    </source>
</evidence>
<gene>
    <name evidence="10" type="primary">nosZ</name>
    <name evidence="10" type="ORF">AAA799P11_00452</name>
</gene>
<dbReference type="InterPro" id="IPR051403">
    <property type="entry name" value="NosZ/Cyto_c_oxidase_sub2"/>
</dbReference>
<keyword evidence="8" id="KW-1133">Transmembrane helix</keyword>
<dbReference type="GO" id="GO:0004129">
    <property type="term" value="F:cytochrome-c oxidase activity"/>
    <property type="evidence" value="ECO:0007669"/>
    <property type="project" value="InterPro"/>
</dbReference>
<comment type="caution">
    <text evidence="10">The sequence shown here is derived from an EMBL/GenBank/DDBJ whole genome shotgun (WGS) entry which is preliminary data.</text>
</comment>
<accession>A0A087S1V8</accession>
<feature type="transmembrane region" description="Helical" evidence="8">
    <location>
        <begin position="7"/>
        <end position="28"/>
    </location>
</feature>
<dbReference type="GO" id="GO:0016491">
    <property type="term" value="F:oxidoreductase activity"/>
    <property type="evidence" value="ECO:0007669"/>
    <property type="project" value="UniProtKB-KW"/>
</dbReference>
<keyword evidence="8" id="KW-0812">Transmembrane</keyword>
<dbReference type="SUPFAM" id="SSF49503">
    <property type="entry name" value="Cupredoxins"/>
    <property type="match status" value="1"/>
</dbReference>
<keyword evidence="11" id="KW-1185">Reference proteome</keyword>
<evidence type="ECO:0000259" key="9">
    <source>
        <dbReference type="PROSITE" id="PS50857"/>
    </source>
</evidence>
<dbReference type="PROSITE" id="PS50857">
    <property type="entry name" value="COX2_CUA"/>
    <property type="match status" value="1"/>
</dbReference>
<dbReference type="GO" id="GO:0020037">
    <property type="term" value="F:heme binding"/>
    <property type="evidence" value="ECO:0007669"/>
    <property type="project" value="InterPro"/>
</dbReference>
<dbReference type="PANTHER" id="PTHR42838">
    <property type="entry name" value="CYTOCHROME C OXIDASE SUBUNIT II"/>
    <property type="match status" value="1"/>
</dbReference>
<reference evidence="10 11" key="1">
    <citation type="submission" date="2014-06" db="EMBL/GenBank/DDBJ databases">
        <authorList>
            <person name="Ngugi D.K."/>
            <person name="Blom J."/>
            <person name="Alam I."/>
            <person name="Rashid M."/>
            <person name="Baalawi W."/>
            <person name="Zhang G."/>
            <person name="Hikmawan T."/>
            <person name="Guan Y."/>
            <person name="Antunes A."/>
            <person name="Siam R."/>
            <person name="El-Dorry H."/>
            <person name="Bajic V."/>
            <person name="Stingl U."/>
        </authorList>
    </citation>
    <scope>NUCLEOTIDE SEQUENCE [LARGE SCALE GENOMIC DNA]</scope>
    <source>
        <strain evidence="10">SCGC AAA799-P11</strain>
    </source>
</reference>
<dbReference type="SUPFAM" id="SSF49344">
    <property type="entry name" value="CBD9-like"/>
    <property type="match status" value="1"/>
</dbReference>
<proteinExistence type="predicted"/>
<dbReference type="PANTHER" id="PTHR42838:SF2">
    <property type="entry name" value="NITROUS-OXIDE REDUCTASE"/>
    <property type="match status" value="1"/>
</dbReference>
<keyword evidence="10" id="KW-0560">Oxidoreductase</keyword>
<dbReference type="GO" id="GO:0016020">
    <property type="term" value="C:membrane"/>
    <property type="evidence" value="ECO:0007669"/>
    <property type="project" value="InterPro"/>
</dbReference>
<keyword evidence="4" id="KW-0479">Metal-binding</keyword>
<protein>
    <submittedName>
        <fullName evidence="10">Nitrous-oxide reductase protein</fullName>
        <ecNumber evidence="10">1.9.3.1</ecNumber>
    </submittedName>
</protein>
<feature type="domain" description="Cytochrome oxidase subunit II copper A binding" evidence="9">
    <location>
        <begin position="36"/>
        <end position="138"/>
    </location>
</feature>
<evidence type="ECO:0000256" key="5">
    <source>
        <dbReference type="ARBA" id="ARBA00022982"/>
    </source>
</evidence>
<evidence type="ECO:0000256" key="4">
    <source>
        <dbReference type="ARBA" id="ARBA00022723"/>
    </source>
</evidence>
<keyword evidence="7" id="KW-0186">Copper</keyword>
<dbReference type="AlphaFoldDB" id="A0A087S1V8"/>
<dbReference type="InterPro" id="IPR019020">
    <property type="entry name" value="Cyt-c552/DMSO_Rdtase_haem-bd"/>
</dbReference>
<evidence type="ECO:0000256" key="2">
    <source>
        <dbReference type="ARBA" id="ARBA00022448"/>
    </source>
</evidence>
<keyword evidence="5" id="KW-0249">Electron transport</keyword>
<dbReference type="EC" id="1.9.3.1" evidence="10"/>
<evidence type="ECO:0000256" key="6">
    <source>
        <dbReference type="ARBA" id="ARBA00023004"/>
    </source>
</evidence>
<dbReference type="InterPro" id="IPR008972">
    <property type="entry name" value="Cupredoxin"/>
</dbReference>
<dbReference type="GO" id="GO:0005507">
    <property type="term" value="F:copper ion binding"/>
    <property type="evidence" value="ECO:0007669"/>
    <property type="project" value="InterPro"/>
</dbReference>
<evidence type="ECO:0000256" key="3">
    <source>
        <dbReference type="ARBA" id="ARBA00022617"/>
    </source>
</evidence>
<keyword evidence="6" id="KW-0408">Iron</keyword>
<dbReference type="Proteomes" id="UP000029387">
    <property type="component" value="Unassembled WGS sequence"/>
</dbReference>
<evidence type="ECO:0000313" key="11">
    <source>
        <dbReference type="Proteomes" id="UP000029387"/>
    </source>
</evidence>
<name>A0A087S1V8_9ARCH</name>
<keyword evidence="3" id="KW-0349">Heme</keyword>
<keyword evidence="2" id="KW-0813">Transport</keyword>
<organism evidence="10 11">
    <name type="scientific">Marine Group I thaumarchaeote SCGC AAA799-P11</name>
    <dbReference type="NCBI Taxonomy" id="1502295"/>
    <lineage>
        <taxon>Archaea</taxon>
        <taxon>Nitrososphaerota</taxon>
        <taxon>Marine Group I</taxon>
    </lineage>
</organism>
<dbReference type="InterPro" id="IPR002429">
    <property type="entry name" value="CcO_II-like_C"/>
</dbReference>
<evidence type="ECO:0000256" key="1">
    <source>
        <dbReference type="ARBA" id="ARBA00004196"/>
    </source>
</evidence>
<evidence type="ECO:0000256" key="7">
    <source>
        <dbReference type="ARBA" id="ARBA00023008"/>
    </source>
</evidence>
<dbReference type="Pfam" id="PF13473">
    <property type="entry name" value="Cupredoxin_1"/>
    <property type="match status" value="1"/>
</dbReference>
<dbReference type="EMBL" id="JOSZ01000005">
    <property type="protein sequence ID" value="KFM19712.1"/>
    <property type="molecule type" value="Genomic_DNA"/>
</dbReference>
<comment type="subcellular location">
    <subcellularLocation>
        <location evidence="1">Cell envelope</location>
    </subcellularLocation>
</comment>
<dbReference type="Gene3D" id="2.60.40.420">
    <property type="entry name" value="Cupredoxins - blue copper proteins"/>
    <property type="match status" value="1"/>
</dbReference>
<keyword evidence="8" id="KW-0472">Membrane</keyword>
<dbReference type="Pfam" id="PF09459">
    <property type="entry name" value="EB_dh"/>
    <property type="match status" value="1"/>
</dbReference>
<sequence>MVSKKSINSTVVGSVVAVIVIGFVMMNYTPMGGISGETKSFDIVSFQWGFEPQFIEVNKGDHVTLNLKTDDVPHGIAIEEYQINEPIMIEKDGKLEFVADKPGTFEFYCSIPCGAGHAEQGGFLIVRDPSEPETKLLTSIKSDGGIIVDGIVDEKWNKVSETIFPTVYVHENREVKAKSLNDGERIYFLLRWYDDDANDNGTTETDRIALGFDISGDSDIAMGAAGVPHIKIPQRTIGDGVVDIWHWKAFDSHTESPNVIDDEFAGPFEQLKDHYYRDDDNNQGGENDLIATGVYDMNAKEWTVEISRLLVTGDTDVPGFGMTDKQFAVGNEYKIGFAIWDGGQGETAGEHAVTDWGVLKID</sequence>
<dbReference type="InterPro" id="IPR028096">
    <property type="entry name" value="EfeO_Cupredoxin"/>
</dbReference>
<evidence type="ECO:0000256" key="8">
    <source>
        <dbReference type="SAM" id="Phobius"/>
    </source>
</evidence>